<proteinExistence type="inferred from homology"/>
<dbReference type="Pfam" id="PF03466">
    <property type="entry name" value="LysR_substrate"/>
    <property type="match status" value="1"/>
</dbReference>
<dbReference type="InterPro" id="IPR036388">
    <property type="entry name" value="WH-like_DNA-bd_sf"/>
</dbReference>
<name>A0AAU7JDY9_9HYPH</name>
<dbReference type="PANTHER" id="PTHR30537:SF26">
    <property type="entry name" value="GLYCINE CLEAVAGE SYSTEM TRANSCRIPTIONAL ACTIVATOR"/>
    <property type="match status" value="1"/>
</dbReference>
<dbReference type="InterPro" id="IPR058163">
    <property type="entry name" value="LysR-type_TF_proteobact-type"/>
</dbReference>
<comment type="similarity">
    <text evidence="1">Belongs to the LysR transcriptional regulatory family.</text>
</comment>
<sequence length="294" mass="31712">MTQLRRHQLNALRAVEAAGRLGSLARAAEELGVTVGAVSQHLRNTELQIGQPLFIRSQKGLAPTPAGERLLSGLTTGFREIEEALASLAERDGRVLVVSVAPVLAYKWLVPRLSRFHALRPDIQVRIDATVAHANFDANEADVGIRVGEGGWPRVRAKRLVAQTIFPVCSPKVAEGLKAIGDLARTPVIRDHGSRSLWDVWLASLGSSEFPLGAGPTYSDSALCLDAAISGQGVMMAWRTLALDALRDGKLVAPFEHRVDTGAAYWLVTSARIPPSPDVRAFGAWVEREFAAAH</sequence>
<dbReference type="GO" id="GO:0006351">
    <property type="term" value="P:DNA-templated transcription"/>
    <property type="evidence" value="ECO:0007669"/>
    <property type="project" value="TreeGrafter"/>
</dbReference>
<dbReference type="SUPFAM" id="SSF46785">
    <property type="entry name" value="Winged helix' DNA-binding domain"/>
    <property type="match status" value="1"/>
</dbReference>
<dbReference type="InterPro" id="IPR000847">
    <property type="entry name" value="LysR_HTH_N"/>
</dbReference>
<organism evidence="6">
    <name type="scientific">Alsobacter sp. KACC 23698</name>
    <dbReference type="NCBI Taxonomy" id="3149229"/>
    <lineage>
        <taxon>Bacteria</taxon>
        <taxon>Pseudomonadati</taxon>
        <taxon>Pseudomonadota</taxon>
        <taxon>Alphaproteobacteria</taxon>
        <taxon>Hyphomicrobiales</taxon>
        <taxon>Alsobacteraceae</taxon>
        <taxon>Alsobacter</taxon>
    </lineage>
</organism>
<evidence type="ECO:0000256" key="2">
    <source>
        <dbReference type="ARBA" id="ARBA00023015"/>
    </source>
</evidence>
<dbReference type="Gene3D" id="3.40.190.10">
    <property type="entry name" value="Periplasmic binding protein-like II"/>
    <property type="match status" value="2"/>
</dbReference>
<dbReference type="InterPro" id="IPR036390">
    <property type="entry name" value="WH_DNA-bd_sf"/>
</dbReference>
<dbReference type="RefSeq" id="WP_406855257.1">
    <property type="nucleotide sequence ID" value="NZ_CP157484.1"/>
</dbReference>
<evidence type="ECO:0000256" key="3">
    <source>
        <dbReference type="ARBA" id="ARBA00023125"/>
    </source>
</evidence>
<dbReference type="Gene3D" id="1.10.10.10">
    <property type="entry name" value="Winged helix-like DNA-binding domain superfamily/Winged helix DNA-binding domain"/>
    <property type="match status" value="1"/>
</dbReference>
<evidence type="ECO:0000256" key="1">
    <source>
        <dbReference type="ARBA" id="ARBA00009437"/>
    </source>
</evidence>
<evidence type="ECO:0000313" key="6">
    <source>
        <dbReference type="EMBL" id="XBO38421.1"/>
    </source>
</evidence>
<evidence type="ECO:0000259" key="5">
    <source>
        <dbReference type="PROSITE" id="PS50931"/>
    </source>
</evidence>
<keyword evidence="4" id="KW-0804">Transcription</keyword>
<dbReference type="EMBL" id="CP157484">
    <property type="protein sequence ID" value="XBO38421.1"/>
    <property type="molecule type" value="Genomic_DNA"/>
</dbReference>
<dbReference type="AlphaFoldDB" id="A0AAU7JDY9"/>
<dbReference type="InterPro" id="IPR005119">
    <property type="entry name" value="LysR_subst-bd"/>
</dbReference>
<evidence type="ECO:0000256" key="4">
    <source>
        <dbReference type="ARBA" id="ARBA00023163"/>
    </source>
</evidence>
<protein>
    <submittedName>
        <fullName evidence="6">LysR substrate-binding domain-containing protein</fullName>
    </submittedName>
</protein>
<dbReference type="GO" id="GO:0043565">
    <property type="term" value="F:sequence-specific DNA binding"/>
    <property type="evidence" value="ECO:0007669"/>
    <property type="project" value="TreeGrafter"/>
</dbReference>
<dbReference type="GO" id="GO:0003700">
    <property type="term" value="F:DNA-binding transcription factor activity"/>
    <property type="evidence" value="ECO:0007669"/>
    <property type="project" value="InterPro"/>
</dbReference>
<dbReference type="Pfam" id="PF00126">
    <property type="entry name" value="HTH_1"/>
    <property type="match status" value="1"/>
</dbReference>
<keyword evidence="3" id="KW-0238">DNA-binding</keyword>
<accession>A0AAU7JDY9</accession>
<feature type="domain" description="HTH lysR-type" evidence="5">
    <location>
        <begin position="7"/>
        <end position="64"/>
    </location>
</feature>
<gene>
    <name evidence="6" type="ORF">ABEG18_22395</name>
</gene>
<dbReference type="CDD" id="cd08432">
    <property type="entry name" value="PBP2_GcdR_TrpI_HvrB_AmpR_like"/>
    <property type="match status" value="1"/>
</dbReference>
<dbReference type="SUPFAM" id="SSF53850">
    <property type="entry name" value="Periplasmic binding protein-like II"/>
    <property type="match status" value="1"/>
</dbReference>
<keyword evidence="2" id="KW-0805">Transcription regulation</keyword>
<reference evidence="6" key="1">
    <citation type="submission" date="2024-05" db="EMBL/GenBank/DDBJ databases">
        <authorList>
            <person name="Kim S."/>
            <person name="Heo J."/>
            <person name="Choi H."/>
            <person name="Choi Y."/>
            <person name="Kwon S.-W."/>
            <person name="Kim Y."/>
        </authorList>
    </citation>
    <scope>NUCLEOTIDE SEQUENCE</scope>
    <source>
        <strain evidence="6">KACC 23698</strain>
    </source>
</reference>
<dbReference type="PROSITE" id="PS50931">
    <property type="entry name" value="HTH_LYSR"/>
    <property type="match status" value="1"/>
</dbReference>
<dbReference type="PANTHER" id="PTHR30537">
    <property type="entry name" value="HTH-TYPE TRANSCRIPTIONAL REGULATOR"/>
    <property type="match status" value="1"/>
</dbReference>